<feature type="compositionally biased region" description="Polar residues" evidence="1">
    <location>
        <begin position="900"/>
        <end position="922"/>
    </location>
</feature>
<keyword evidence="3" id="KW-1185">Reference proteome</keyword>
<feature type="region of interest" description="Disordered" evidence="1">
    <location>
        <begin position="508"/>
        <end position="537"/>
    </location>
</feature>
<feature type="compositionally biased region" description="Acidic residues" evidence="1">
    <location>
        <begin position="869"/>
        <end position="878"/>
    </location>
</feature>
<evidence type="ECO:0000313" key="2">
    <source>
        <dbReference type="EnsemblMetazoa" id="ACHR002404-PA"/>
    </source>
</evidence>
<reference evidence="2" key="2">
    <citation type="submission" date="2020-05" db="UniProtKB">
        <authorList>
            <consortium name="EnsemblMetazoa"/>
        </authorList>
    </citation>
    <scope>IDENTIFICATION</scope>
    <source>
        <strain evidence="2">ACHKN1017</strain>
    </source>
</reference>
<feature type="compositionally biased region" description="Polar residues" evidence="1">
    <location>
        <begin position="452"/>
        <end position="468"/>
    </location>
</feature>
<feature type="compositionally biased region" description="Basic and acidic residues" evidence="1">
    <location>
        <begin position="413"/>
        <end position="425"/>
    </location>
</feature>
<protein>
    <submittedName>
        <fullName evidence="2">Uncharacterized protein</fullName>
    </submittedName>
</protein>
<accession>A0A182JV72</accession>
<feature type="region of interest" description="Disordered" evidence="1">
    <location>
        <begin position="201"/>
        <end position="361"/>
    </location>
</feature>
<feature type="region of interest" description="Disordered" evidence="1">
    <location>
        <begin position="452"/>
        <end position="472"/>
    </location>
</feature>
<organism evidence="2 3">
    <name type="scientific">Anopheles christyi</name>
    <dbReference type="NCBI Taxonomy" id="43041"/>
    <lineage>
        <taxon>Eukaryota</taxon>
        <taxon>Metazoa</taxon>
        <taxon>Ecdysozoa</taxon>
        <taxon>Arthropoda</taxon>
        <taxon>Hexapoda</taxon>
        <taxon>Insecta</taxon>
        <taxon>Pterygota</taxon>
        <taxon>Neoptera</taxon>
        <taxon>Endopterygota</taxon>
        <taxon>Diptera</taxon>
        <taxon>Nematocera</taxon>
        <taxon>Culicoidea</taxon>
        <taxon>Culicidae</taxon>
        <taxon>Anophelinae</taxon>
        <taxon>Anopheles</taxon>
    </lineage>
</organism>
<dbReference type="VEuPathDB" id="VectorBase:ACHR002404"/>
<proteinExistence type="predicted"/>
<feature type="region of interest" description="Disordered" evidence="1">
    <location>
        <begin position="380"/>
        <end position="426"/>
    </location>
</feature>
<feature type="region of interest" description="Disordered" evidence="1">
    <location>
        <begin position="750"/>
        <end position="807"/>
    </location>
</feature>
<feature type="region of interest" description="Disordered" evidence="1">
    <location>
        <begin position="838"/>
        <end position="956"/>
    </location>
</feature>
<sequence length="956" mass="104171">MDVVGGQYVKYEVQQPQLNVVKYGAVPSMNNVVISPNQHSATFVLGSQQSVGSSIGSSSHPEGVGGHFVGSVSQDSASAAALSAGRPSYQMGQVLDEPHDQTNVGASVQVQVKPQDIIKTTSVRFPSESDDKYDNAPIISGTHKSEVLPPNGHSAPVRSDQMVVFPPNQDIASTLHEVSNRIVFDSSSQSSETLNRNELAIAPNPNYPADLPEQLTPPSGPERPDLIKQRPRPPVPAQGPPFRYSEIQRRPQTYPSDRPARPTLTLPNILPQFRPNAKISQGHPPYMKEPGTYRVPPSGMLVKTGPPLRKPAGYNSPNGLPPSTTTIRRTPVPTRLMTRLNPSPSRPQMHPASAELENRRYYRLPPPPPPAMIKDRVYNIQPPRLQPPPPPPSAPVNGNPTNIIPPAVTSAEKPNEPLEDSEFHRNPPQILRNILKDDQQQRPKLEPVVTLQMLQSKKQASSGSSPPVQDSLGEESIIVTGSSQTQHQDIGHKDRPVYVVYPVKSTPVRLDSKPNGDPIVVGHRGEQPPSKPISPGTEYQNTPFSIASHFEQEPILTAKHRKPNPNSKLNFPYSLEKPDPLALAQQLDKEQSGGQPAQDLLDTDSEYNLGEEPTNVRDQDQDLISSKLQRFQTDSTPIAIAYTPTESSVVGSSNMRYSKPVGGYGSAASNYYYSPYGETQTEVSYLKIDDVDEFGNPSRRYEQSFQAPFQASMSLDPVKVTNPYEGWAVVTSSPQALKLQQQQAVLKPDLSPIHQHNSPNSIDRSDIGDTTSTGTGDDGADRPAPVTAASTNNFDQNSFQPELQGGFRPIYGADMKLSEQLNPDPQRSSLADLFAEDSENGADKSQQNVTTKLQPVESKPKIVKKEEPDSGMDLDLEAFFDQFTKDYDDGDNGLDDVTMSEETTNEALPSSGESQYRSASEGRSSKDAAAEASVNSSSESPITTLQPAEEPVTKAT</sequence>
<name>A0A182JV72_9DIPT</name>
<feature type="compositionally biased region" description="Polar residues" evidence="1">
    <location>
        <begin position="843"/>
        <end position="853"/>
    </location>
</feature>
<reference evidence="3" key="1">
    <citation type="submission" date="2013-03" db="EMBL/GenBank/DDBJ databases">
        <title>The Genome Sequence of Anopheles christyi ACHKN1017.</title>
        <authorList>
            <consortium name="The Broad Institute Genomics Platform"/>
            <person name="Neafsey D.E."/>
            <person name="Besansky N."/>
            <person name="Walker B."/>
            <person name="Young S.K."/>
            <person name="Zeng Q."/>
            <person name="Gargeya S."/>
            <person name="Fitzgerald M."/>
            <person name="Haas B."/>
            <person name="Abouelleil A."/>
            <person name="Allen A.W."/>
            <person name="Alvarado L."/>
            <person name="Arachchi H.M."/>
            <person name="Berlin A.M."/>
            <person name="Chapman S.B."/>
            <person name="Gainer-Dewar J."/>
            <person name="Goldberg J."/>
            <person name="Griggs A."/>
            <person name="Gujja S."/>
            <person name="Hansen M."/>
            <person name="Howarth C."/>
            <person name="Imamovic A."/>
            <person name="Ireland A."/>
            <person name="Larimer J."/>
            <person name="McCowan C."/>
            <person name="Murphy C."/>
            <person name="Pearson M."/>
            <person name="Poon T.W."/>
            <person name="Priest M."/>
            <person name="Roberts A."/>
            <person name="Saif S."/>
            <person name="Shea T."/>
            <person name="Sisk P."/>
            <person name="Sykes S."/>
            <person name="Wortman J."/>
            <person name="Nusbaum C."/>
            <person name="Birren B."/>
        </authorList>
    </citation>
    <scope>NUCLEOTIDE SEQUENCE [LARGE SCALE GENOMIC DNA]</scope>
    <source>
        <strain evidence="3">ACHKN1017</strain>
    </source>
</reference>
<dbReference type="AlphaFoldDB" id="A0A182JV72"/>
<feature type="compositionally biased region" description="Polar residues" evidence="1">
    <location>
        <begin position="788"/>
        <end position="801"/>
    </location>
</feature>
<evidence type="ECO:0000256" key="1">
    <source>
        <dbReference type="SAM" id="MobiDB-lite"/>
    </source>
</evidence>
<feature type="region of interest" description="Disordered" evidence="1">
    <location>
        <begin position="122"/>
        <end position="159"/>
    </location>
</feature>
<feature type="compositionally biased region" description="Low complexity" evidence="1">
    <location>
        <begin position="930"/>
        <end position="940"/>
    </location>
</feature>
<dbReference type="STRING" id="43041.A0A182JV72"/>
<evidence type="ECO:0000313" key="3">
    <source>
        <dbReference type="Proteomes" id="UP000075881"/>
    </source>
</evidence>
<dbReference type="Proteomes" id="UP000075881">
    <property type="component" value="Unassembled WGS sequence"/>
</dbReference>
<feature type="compositionally biased region" description="Pro residues" evidence="1">
    <location>
        <begin position="384"/>
        <end position="394"/>
    </location>
</feature>
<feature type="compositionally biased region" description="Basic and acidic residues" evidence="1">
    <location>
        <begin position="858"/>
        <end position="868"/>
    </location>
</feature>
<feature type="region of interest" description="Disordered" evidence="1">
    <location>
        <begin position="586"/>
        <end position="621"/>
    </location>
</feature>
<feature type="compositionally biased region" description="Low complexity" evidence="1">
    <location>
        <begin position="321"/>
        <end position="335"/>
    </location>
</feature>
<dbReference type="EnsemblMetazoa" id="ACHR002404-RA">
    <property type="protein sequence ID" value="ACHR002404-PA"/>
    <property type="gene ID" value="ACHR002404"/>
</dbReference>